<feature type="chain" id="PRO_5008627208" description="WSC domain-containing protein" evidence="1">
    <location>
        <begin position="21"/>
        <end position="214"/>
    </location>
</feature>
<evidence type="ECO:0000313" key="2">
    <source>
        <dbReference type="EMBL" id="OCF32782.1"/>
    </source>
</evidence>
<dbReference type="AlphaFoldDB" id="A0A1B9GNZ6"/>
<evidence type="ECO:0000313" key="3">
    <source>
        <dbReference type="Proteomes" id="UP000092666"/>
    </source>
</evidence>
<dbReference type="EMBL" id="KV700128">
    <property type="protein sequence ID" value="OCF32782.1"/>
    <property type="molecule type" value="Genomic_DNA"/>
</dbReference>
<sequence>MACPLTLLLLTILSLTFTSAQTWEGAYYFRLARLPCVKATWFDTIINSPTAAGMRLPGSRDISQCRLDCWHSDYRWAFWQSTTETCFCSYEENLPADQVADTVPGVFYCQGLGVVTLNHLIAQYDDSDFCATTKPGVIGPAVHYPTVLQCINHCGKAPSEADFYRTSYVTPQFDTAAGEWNYLCECSHTEPPNEFTPCGADVAHVYKWNWDYQE</sequence>
<dbReference type="OrthoDB" id="10337406at2759"/>
<accession>A0A1B9GNZ6</accession>
<reference evidence="3" key="2">
    <citation type="submission" date="2013-12" db="EMBL/GenBank/DDBJ databases">
        <title>Evolution of pathogenesis and genome organization in the Tremellales.</title>
        <authorList>
            <person name="Cuomo C."/>
            <person name="Litvintseva A."/>
            <person name="Heitman J."/>
            <person name="Chen Y."/>
            <person name="Sun S."/>
            <person name="Springer D."/>
            <person name="Dromer F."/>
            <person name="Young S."/>
            <person name="Zeng Q."/>
            <person name="Chapman S."/>
            <person name="Gujja S."/>
            <person name="Saif S."/>
            <person name="Birren B."/>
        </authorList>
    </citation>
    <scope>NUCLEOTIDE SEQUENCE [LARGE SCALE GENOMIC DNA]</scope>
    <source>
        <strain evidence="3">BCC8398</strain>
    </source>
</reference>
<protein>
    <recommendedName>
        <fullName evidence="4">WSC domain-containing protein</fullName>
    </recommendedName>
</protein>
<proteinExistence type="predicted"/>
<organism evidence="2 3">
    <name type="scientific">Kwoniella heveanensis BCC8398</name>
    <dbReference type="NCBI Taxonomy" id="1296120"/>
    <lineage>
        <taxon>Eukaryota</taxon>
        <taxon>Fungi</taxon>
        <taxon>Dikarya</taxon>
        <taxon>Basidiomycota</taxon>
        <taxon>Agaricomycotina</taxon>
        <taxon>Tremellomycetes</taxon>
        <taxon>Tremellales</taxon>
        <taxon>Cryptococcaceae</taxon>
        <taxon>Kwoniella</taxon>
    </lineage>
</organism>
<gene>
    <name evidence="2" type="ORF">I316_05417</name>
</gene>
<name>A0A1B9GNZ6_9TREE</name>
<feature type="signal peptide" evidence="1">
    <location>
        <begin position="1"/>
        <end position="20"/>
    </location>
</feature>
<dbReference type="Proteomes" id="UP000092666">
    <property type="component" value="Unassembled WGS sequence"/>
</dbReference>
<reference evidence="2 3" key="1">
    <citation type="submission" date="2013-07" db="EMBL/GenBank/DDBJ databases">
        <title>The Genome Sequence of Cryptococcus heveanensis BCC8398.</title>
        <authorList>
            <consortium name="The Broad Institute Genome Sequencing Platform"/>
            <person name="Cuomo C."/>
            <person name="Litvintseva A."/>
            <person name="Chen Y."/>
            <person name="Heitman J."/>
            <person name="Sun S."/>
            <person name="Springer D."/>
            <person name="Dromer F."/>
            <person name="Young S.K."/>
            <person name="Zeng Q."/>
            <person name="Gargeya S."/>
            <person name="Fitzgerald M."/>
            <person name="Abouelleil A."/>
            <person name="Alvarado L."/>
            <person name="Berlin A.M."/>
            <person name="Chapman S.B."/>
            <person name="Dewar J."/>
            <person name="Goldberg J."/>
            <person name="Griggs A."/>
            <person name="Gujja S."/>
            <person name="Hansen M."/>
            <person name="Howarth C."/>
            <person name="Imamovic A."/>
            <person name="Larimer J."/>
            <person name="McCowan C."/>
            <person name="Murphy C."/>
            <person name="Pearson M."/>
            <person name="Priest M."/>
            <person name="Roberts A."/>
            <person name="Saif S."/>
            <person name="Shea T."/>
            <person name="Sykes S."/>
            <person name="Wortman J."/>
            <person name="Nusbaum C."/>
            <person name="Birren B."/>
        </authorList>
    </citation>
    <scope>NUCLEOTIDE SEQUENCE [LARGE SCALE GENOMIC DNA]</scope>
    <source>
        <strain evidence="2 3">BCC8398</strain>
    </source>
</reference>
<keyword evidence="1" id="KW-0732">Signal</keyword>
<evidence type="ECO:0008006" key="4">
    <source>
        <dbReference type="Google" id="ProtNLM"/>
    </source>
</evidence>
<evidence type="ECO:0000256" key="1">
    <source>
        <dbReference type="SAM" id="SignalP"/>
    </source>
</evidence>
<keyword evidence="3" id="KW-1185">Reference proteome</keyword>